<gene>
    <name evidence="2" type="ORF">METZ01_LOCUS280227</name>
</gene>
<feature type="non-terminal residue" evidence="2">
    <location>
        <position position="1"/>
    </location>
</feature>
<protein>
    <recommendedName>
        <fullName evidence="3">DUF2155 domain-containing protein</fullName>
    </recommendedName>
</protein>
<reference evidence="2" key="1">
    <citation type="submission" date="2018-05" db="EMBL/GenBank/DDBJ databases">
        <authorList>
            <person name="Lanie J.A."/>
            <person name="Ng W.-L."/>
            <person name="Kazmierczak K.M."/>
            <person name="Andrzejewski T.M."/>
            <person name="Davidsen T.M."/>
            <person name="Wayne K.J."/>
            <person name="Tettelin H."/>
            <person name="Glass J.I."/>
            <person name="Rusch D."/>
            <person name="Podicherti R."/>
            <person name="Tsui H.-C.T."/>
            <person name="Winkler M.E."/>
        </authorList>
    </citation>
    <scope>NUCLEOTIDE SEQUENCE</scope>
</reference>
<feature type="region of interest" description="Disordered" evidence="1">
    <location>
        <begin position="49"/>
        <end position="73"/>
    </location>
</feature>
<name>A0A382KV01_9ZZZZ</name>
<evidence type="ECO:0000256" key="1">
    <source>
        <dbReference type="SAM" id="MobiDB-lite"/>
    </source>
</evidence>
<sequence>VRFIKNSVWLVLTLSFLLSCTYESKEDIAKLPATDISKLNVSQLEGSRSKPVQQVEASLEESYGNQATEGHPDVQERVKVEREAVVPDGVKGKWKAVKLLVKNKKDEERNEMKTITLGSSFELEDSGIRVTVGLFLPNFVMSQKAYTSSGNELTNPAVQLVVEQNGKTLYTGWAFAKYPTMYAFEHDVFALQLMDYIPIDVS</sequence>
<dbReference type="EMBL" id="UINC01082527">
    <property type="protein sequence ID" value="SVC27373.1"/>
    <property type="molecule type" value="Genomic_DNA"/>
</dbReference>
<evidence type="ECO:0000313" key="2">
    <source>
        <dbReference type="EMBL" id="SVC27373.1"/>
    </source>
</evidence>
<proteinExistence type="predicted"/>
<organism evidence="2">
    <name type="scientific">marine metagenome</name>
    <dbReference type="NCBI Taxonomy" id="408172"/>
    <lineage>
        <taxon>unclassified sequences</taxon>
        <taxon>metagenomes</taxon>
        <taxon>ecological metagenomes</taxon>
    </lineage>
</organism>
<accession>A0A382KV01</accession>
<evidence type="ECO:0008006" key="3">
    <source>
        <dbReference type="Google" id="ProtNLM"/>
    </source>
</evidence>
<dbReference type="AlphaFoldDB" id="A0A382KV01"/>